<dbReference type="STRING" id="296587.C1E0I0"/>
<accession>C1E0I0</accession>
<dbReference type="InterPro" id="IPR006145">
    <property type="entry name" value="PsdUridine_synth_RsuA/RluA"/>
</dbReference>
<dbReference type="OMA" id="ACEVEFE"/>
<keyword evidence="3" id="KW-0413">Isomerase</keyword>
<evidence type="ECO:0000259" key="5">
    <source>
        <dbReference type="Pfam" id="PF00849"/>
    </source>
</evidence>
<dbReference type="PROSITE" id="PS01129">
    <property type="entry name" value="PSI_RLU"/>
    <property type="match status" value="1"/>
</dbReference>
<dbReference type="InterPro" id="IPR020103">
    <property type="entry name" value="PsdUridine_synth_cat_dom_sf"/>
</dbReference>
<dbReference type="InterPro" id="IPR006224">
    <property type="entry name" value="PsdUridine_synth_RluA-like_CS"/>
</dbReference>
<dbReference type="Proteomes" id="UP000002009">
    <property type="component" value="Chromosome 2"/>
</dbReference>
<feature type="compositionally biased region" description="Basic residues" evidence="4">
    <location>
        <begin position="45"/>
        <end position="57"/>
    </location>
</feature>
<dbReference type="InterPro" id="IPR050188">
    <property type="entry name" value="RluA_PseudoU_synthase"/>
</dbReference>
<dbReference type="PANTHER" id="PTHR21600:SF44">
    <property type="entry name" value="RIBOSOMAL LARGE SUBUNIT PSEUDOURIDINE SYNTHASE D"/>
    <property type="match status" value="1"/>
</dbReference>
<sequence length="318" mass="33910">MPEAGVAPDVVSYSLAVAACVHAGGDADDLIAAARRTAGADRRLNAKKPKRAKKRKGKSPERVDADEGENVRTLWEDEHLAVVSKPAGMLTHPNEASGGATRTLVEALLDAFGDEGLSAINGADARGIVHRLDKPTSGAMLVAKTDLAHAMCVAAWYQRKVTKTYLALVEGVPGRRRGRRRGDDGDAMEGTCVAPADGRPARSDWRVVETFGEEDGDDAEQLCSLVEVTPRTGRRHQIRQHMGMALDAPLVGDPLYRRGKRPNTPATAAPFLVGKPGSVLFLHSAALALRHPVTGEALSFSDPLPAAFEGLVSALRRR</sequence>
<dbReference type="eggNOG" id="KOG1919">
    <property type="taxonomic scope" value="Eukaryota"/>
</dbReference>
<dbReference type="AlphaFoldDB" id="C1E0I0"/>
<dbReference type="PANTHER" id="PTHR21600">
    <property type="entry name" value="MITOCHONDRIAL RNA PSEUDOURIDINE SYNTHASE"/>
    <property type="match status" value="1"/>
</dbReference>
<evidence type="ECO:0000313" key="7">
    <source>
        <dbReference type="Proteomes" id="UP000002009"/>
    </source>
</evidence>
<comment type="catalytic activity">
    <reaction evidence="1">
        <text>a uridine in RNA = a pseudouridine in RNA</text>
        <dbReference type="Rhea" id="RHEA:48348"/>
        <dbReference type="Rhea" id="RHEA-COMP:12068"/>
        <dbReference type="Rhea" id="RHEA-COMP:12069"/>
        <dbReference type="ChEBI" id="CHEBI:65314"/>
        <dbReference type="ChEBI" id="CHEBI:65315"/>
    </reaction>
</comment>
<feature type="region of interest" description="Disordered" evidence="4">
    <location>
        <begin position="42"/>
        <end position="68"/>
    </location>
</feature>
<dbReference type="InParanoid" id="C1E0I0"/>
<name>C1E0I0_MICCC</name>
<evidence type="ECO:0000256" key="1">
    <source>
        <dbReference type="ARBA" id="ARBA00000073"/>
    </source>
</evidence>
<dbReference type="CDD" id="cd02869">
    <property type="entry name" value="PseudoU_synth_RluA_like"/>
    <property type="match status" value="1"/>
</dbReference>
<feature type="domain" description="Pseudouridine synthase RsuA/RluA-like" evidence="5">
    <location>
        <begin position="79"/>
        <end position="242"/>
    </location>
</feature>
<comment type="similarity">
    <text evidence="2">Belongs to the pseudouridine synthase RluA family.</text>
</comment>
<dbReference type="Pfam" id="PF00849">
    <property type="entry name" value="PseudoU_synth_2"/>
    <property type="match status" value="1"/>
</dbReference>
<dbReference type="EMBL" id="CP001323">
    <property type="protein sequence ID" value="ACO60823.1"/>
    <property type="molecule type" value="Genomic_DNA"/>
</dbReference>
<gene>
    <name evidence="6" type="ORF">MICPUN_79111</name>
</gene>
<dbReference type="GO" id="GO:0000455">
    <property type="term" value="P:enzyme-directed rRNA pseudouridine synthesis"/>
    <property type="evidence" value="ECO:0007669"/>
    <property type="project" value="TreeGrafter"/>
</dbReference>
<organism evidence="6 7">
    <name type="scientific">Micromonas commoda (strain RCC299 / NOUM17 / CCMP2709)</name>
    <name type="common">Picoplanktonic green alga</name>
    <dbReference type="NCBI Taxonomy" id="296587"/>
    <lineage>
        <taxon>Eukaryota</taxon>
        <taxon>Viridiplantae</taxon>
        <taxon>Chlorophyta</taxon>
        <taxon>Mamiellophyceae</taxon>
        <taxon>Mamiellales</taxon>
        <taxon>Mamiellaceae</taxon>
        <taxon>Micromonas</taxon>
    </lineage>
</organism>
<keyword evidence="7" id="KW-1185">Reference proteome</keyword>
<dbReference type="RefSeq" id="XP_002499565.1">
    <property type="nucleotide sequence ID" value="XM_002499519.1"/>
</dbReference>
<dbReference type="KEGG" id="mis:MICPUN_79111"/>
<dbReference type="OrthoDB" id="498383at2759"/>
<dbReference type="GeneID" id="8240760"/>
<proteinExistence type="inferred from homology"/>
<evidence type="ECO:0000256" key="4">
    <source>
        <dbReference type="SAM" id="MobiDB-lite"/>
    </source>
</evidence>
<dbReference type="GO" id="GO:0009982">
    <property type="term" value="F:pseudouridine synthase activity"/>
    <property type="evidence" value="ECO:0007669"/>
    <property type="project" value="InterPro"/>
</dbReference>
<evidence type="ECO:0000313" key="6">
    <source>
        <dbReference type="EMBL" id="ACO60823.1"/>
    </source>
</evidence>
<evidence type="ECO:0000256" key="3">
    <source>
        <dbReference type="ARBA" id="ARBA00023235"/>
    </source>
</evidence>
<dbReference type="Gene3D" id="3.30.2350.10">
    <property type="entry name" value="Pseudouridine synthase"/>
    <property type="match status" value="1"/>
</dbReference>
<dbReference type="SUPFAM" id="SSF55120">
    <property type="entry name" value="Pseudouridine synthase"/>
    <property type="match status" value="1"/>
</dbReference>
<protein>
    <recommendedName>
        <fullName evidence="5">Pseudouridine synthase RsuA/RluA-like domain-containing protein</fullName>
    </recommendedName>
</protein>
<evidence type="ECO:0000256" key="2">
    <source>
        <dbReference type="ARBA" id="ARBA00010876"/>
    </source>
</evidence>
<dbReference type="GO" id="GO:0003723">
    <property type="term" value="F:RNA binding"/>
    <property type="evidence" value="ECO:0007669"/>
    <property type="project" value="InterPro"/>
</dbReference>
<feature type="region of interest" description="Disordered" evidence="4">
    <location>
        <begin position="175"/>
        <end position="201"/>
    </location>
</feature>
<reference evidence="6 7" key="1">
    <citation type="journal article" date="2009" name="Science">
        <title>Green evolution and dynamic adaptations revealed by genomes of the marine picoeukaryotes Micromonas.</title>
        <authorList>
            <person name="Worden A.Z."/>
            <person name="Lee J.H."/>
            <person name="Mock T."/>
            <person name="Rouze P."/>
            <person name="Simmons M.P."/>
            <person name="Aerts A.L."/>
            <person name="Allen A.E."/>
            <person name="Cuvelier M.L."/>
            <person name="Derelle E."/>
            <person name="Everett M.V."/>
            <person name="Foulon E."/>
            <person name="Grimwood J."/>
            <person name="Gundlach H."/>
            <person name="Henrissat B."/>
            <person name="Napoli C."/>
            <person name="McDonald S.M."/>
            <person name="Parker M.S."/>
            <person name="Rombauts S."/>
            <person name="Salamov A."/>
            <person name="Von Dassow P."/>
            <person name="Badger J.H."/>
            <person name="Coutinho P.M."/>
            <person name="Demir E."/>
            <person name="Dubchak I."/>
            <person name="Gentemann C."/>
            <person name="Eikrem W."/>
            <person name="Gready J.E."/>
            <person name="John U."/>
            <person name="Lanier W."/>
            <person name="Lindquist E.A."/>
            <person name="Lucas S."/>
            <person name="Mayer K.F."/>
            <person name="Moreau H."/>
            <person name="Not F."/>
            <person name="Otillar R."/>
            <person name="Panaud O."/>
            <person name="Pangilinan J."/>
            <person name="Paulsen I."/>
            <person name="Piegu B."/>
            <person name="Poliakov A."/>
            <person name="Robbens S."/>
            <person name="Schmutz J."/>
            <person name="Toulza E."/>
            <person name="Wyss T."/>
            <person name="Zelensky A."/>
            <person name="Zhou K."/>
            <person name="Armbrust E.V."/>
            <person name="Bhattacharya D."/>
            <person name="Goodenough U.W."/>
            <person name="Van de Peer Y."/>
            <person name="Grigoriev I.V."/>
        </authorList>
    </citation>
    <scope>NUCLEOTIDE SEQUENCE [LARGE SCALE GENOMIC DNA]</scope>
    <source>
        <strain evidence="7">RCC299 / NOUM17</strain>
    </source>
</reference>